<evidence type="ECO:0000256" key="1">
    <source>
        <dbReference type="ARBA" id="ARBA00003543"/>
    </source>
</evidence>
<dbReference type="InterPro" id="IPR036794">
    <property type="entry name" value="ATP_F1_dsu/esu_C_sf"/>
</dbReference>
<comment type="subunit">
    <text evidence="4 15 16">F-type ATPases have 2 components, CF(1) - the catalytic core - and CF(0) - the membrane proton channel. CF(1) has five subunits: alpha(3), beta(3), gamma(1), delta(1), epsilon(1). CF(0) has three main subunits: a, b and c.</text>
</comment>
<accession>A0A1I7GN86</accession>
<keyword evidence="9 15" id="KW-0406">Ion transport</keyword>
<evidence type="ECO:0000256" key="13">
    <source>
        <dbReference type="ARBA" id="ARBA00030215"/>
    </source>
</evidence>
<dbReference type="GO" id="GO:0005524">
    <property type="term" value="F:ATP binding"/>
    <property type="evidence" value="ECO:0007669"/>
    <property type="project" value="UniProtKB-UniRule"/>
</dbReference>
<dbReference type="EMBL" id="FPBP01000003">
    <property type="protein sequence ID" value="SFU49726.1"/>
    <property type="molecule type" value="Genomic_DNA"/>
</dbReference>
<dbReference type="NCBIfam" id="TIGR01216">
    <property type="entry name" value="ATP_synt_epsi"/>
    <property type="match status" value="1"/>
</dbReference>
<evidence type="ECO:0000256" key="11">
    <source>
        <dbReference type="ARBA" id="ARBA00023196"/>
    </source>
</evidence>
<dbReference type="OrthoDB" id="9791445at2"/>
<dbReference type="HAMAP" id="MF_00530">
    <property type="entry name" value="ATP_synth_epsil_bac"/>
    <property type="match status" value="1"/>
</dbReference>
<evidence type="ECO:0000256" key="9">
    <source>
        <dbReference type="ARBA" id="ARBA00023065"/>
    </source>
</evidence>
<dbReference type="SUPFAM" id="SSF51344">
    <property type="entry name" value="Epsilon subunit of F1F0-ATP synthase N-terminal domain"/>
    <property type="match status" value="1"/>
</dbReference>
<dbReference type="InterPro" id="IPR001469">
    <property type="entry name" value="ATP_synth_F1_dsu/esu"/>
</dbReference>
<name>A0A1I7GN86_9GAMM</name>
<sequence length="143" mass="15408">MTKSFKCEIVSAQEGIFSGEIERIIANGLMGELGILPGHAPLLTELQPGPVRVIYDGGQEESYYVSGGFLEVQPDVVTILADAATRAHDINEAAAEEARQQALKHLNDKSSELDYTRASAELAEAVAQLRTIQQLRKKAGGKS</sequence>
<feature type="domain" description="ATP synthase epsilon subunit C-terminal" evidence="17">
    <location>
        <begin position="89"/>
        <end position="133"/>
    </location>
</feature>
<gene>
    <name evidence="15" type="primary">atpC</name>
    <name evidence="19" type="ORF">SAMN04487955_103120</name>
</gene>
<dbReference type="FunFam" id="2.60.15.10:FF:000001">
    <property type="entry name" value="ATP synthase epsilon chain"/>
    <property type="match status" value="1"/>
</dbReference>
<evidence type="ECO:0000256" key="16">
    <source>
        <dbReference type="RuleBase" id="RU003656"/>
    </source>
</evidence>
<evidence type="ECO:0000256" key="5">
    <source>
        <dbReference type="ARBA" id="ARBA00014480"/>
    </source>
</evidence>
<dbReference type="InterPro" id="IPR020546">
    <property type="entry name" value="ATP_synth_F1_dsu/esu_N"/>
</dbReference>
<evidence type="ECO:0000256" key="10">
    <source>
        <dbReference type="ARBA" id="ARBA00023136"/>
    </source>
</evidence>
<evidence type="ECO:0000313" key="19">
    <source>
        <dbReference type="EMBL" id="SFU49726.1"/>
    </source>
</evidence>
<protein>
    <recommendedName>
        <fullName evidence="5 15">ATP synthase epsilon chain</fullName>
    </recommendedName>
    <alternativeName>
        <fullName evidence="14 15">ATP synthase F1 sector epsilon subunit</fullName>
    </alternativeName>
    <alternativeName>
        <fullName evidence="13 15">F-ATPase epsilon subunit</fullName>
    </alternativeName>
</protein>
<evidence type="ECO:0000259" key="17">
    <source>
        <dbReference type="Pfam" id="PF00401"/>
    </source>
</evidence>
<evidence type="ECO:0000256" key="6">
    <source>
        <dbReference type="ARBA" id="ARBA00022448"/>
    </source>
</evidence>
<keyword evidence="10 15" id="KW-0472">Membrane</keyword>
<dbReference type="InterPro" id="IPR020547">
    <property type="entry name" value="ATP_synth_F1_esu_C"/>
</dbReference>
<comment type="similarity">
    <text evidence="3 15 16">Belongs to the ATPase epsilon chain family.</text>
</comment>
<dbReference type="AlphaFoldDB" id="A0A1I7GN86"/>
<dbReference type="Gene3D" id="1.20.5.440">
    <property type="entry name" value="ATP synthase delta/epsilon subunit, C-terminal domain"/>
    <property type="match status" value="1"/>
</dbReference>
<dbReference type="GO" id="GO:0046933">
    <property type="term" value="F:proton-transporting ATP synthase activity, rotational mechanism"/>
    <property type="evidence" value="ECO:0007669"/>
    <property type="project" value="UniProtKB-UniRule"/>
</dbReference>
<dbReference type="Pfam" id="PF02823">
    <property type="entry name" value="ATP-synt_DE_N"/>
    <property type="match status" value="1"/>
</dbReference>
<proteinExistence type="inferred from homology"/>
<dbReference type="InterPro" id="IPR036771">
    <property type="entry name" value="ATPsynth_dsu/esu_N"/>
</dbReference>
<dbReference type="NCBIfam" id="NF001847">
    <property type="entry name" value="PRK00571.1-4"/>
    <property type="match status" value="1"/>
</dbReference>
<keyword evidence="7 15" id="KW-1003">Cell membrane</keyword>
<organism evidence="19 20">
    <name type="scientific">Halomonas korlensis</name>
    <dbReference type="NCBI Taxonomy" id="463301"/>
    <lineage>
        <taxon>Bacteria</taxon>
        <taxon>Pseudomonadati</taxon>
        <taxon>Pseudomonadota</taxon>
        <taxon>Gammaproteobacteria</taxon>
        <taxon>Oceanospirillales</taxon>
        <taxon>Halomonadaceae</taxon>
        <taxon>Halomonas</taxon>
    </lineage>
</organism>
<dbReference type="Gene3D" id="2.60.15.10">
    <property type="entry name" value="F0F1 ATP synthase delta/epsilon subunit, N-terminal"/>
    <property type="match status" value="1"/>
</dbReference>
<evidence type="ECO:0000259" key="18">
    <source>
        <dbReference type="Pfam" id="PF02823"/>
    </source>
</evidence>
<evidence type="ECO:0000256" key="15">
    <source>
        <dbReference type="HAMAP-Rule" id="MF_00530"/>
    </source>
</evidence>
<dbReference type="STRING" id="463301.SAMN04487955_103120"/>
<dbReference type="Pfam" id="PF00401">
    <property type="entry name" value="ATP-synt_DE"/>
    <property type="match status" value="1"/>
</dbReference>
<feature type="domain" description="ATP synthase F1 complex delta/epsilon subunit N-terminal" evidence="18">
    <location>
        <begin position="5"/>
        <end position="84"/>
    </location>
</feature>
<evidence type="ECO:0000256" key="2">
    <source>
        <dbReference type="ARBA" id="ARBA00004202"/>
    </source>
</evidence>
<keyword evidence="8 15" id="KW-0375">Hydrogen ion transport</keyword>
<dbReference type="Proteomes" id="UP000198693">
    <property type="component" value="Unassembled WGS sequence"/>
</dbReference>
<dbReference type="PANTHER" id="PTHR13822">
    <property type="entry name" value="ATP SYNTHASE DELTA/EPSILON CHAIN"/>
    <property type="match status" value="1"/>
</dbReference>
<dbReference type="GO" id="GO:0045259">
    <property type="term" value="C:proton-transporting ATP synthase complex"/>
    <property type="evidence" value="ECO:0007669"/>
    <property type="project" value="UniProtKB-KW"/>
</dbReference>
<evidence type="ECO:0000256" key="4">
    <source>
        <dbReference type="ARBA" id="ARBA00011648"/>
    </source>
</evidence>
<keyword evidence="6 15" id="KW-0813">Transport</keyword>
<keyword evidence="12 15" id="KW-0066">ATP synthesis</keyword>
<dbReference type="CDD" id="cd12152">
    <property type="entry name" value="F1-ATPase_delta"/>
    <property type="match status" value="1"/>
</dbReference>
<reference evidence="20" key="1">
    <citation type="submission" date="2016-10" db="EMBL/GenBank/DDBJ databases">
        <authorList>
            <person name="Varghese N."/>
            <person name="Submissions S."/>
        </authorList>
    </citation>
    <scope>NUCLEOTIDE SEQUENCE [LARGE SCALE GENOMIC DNA]</scope>
    <source>
        <strain evidence="20">CGMCC 1.6981</strain>
    </source>
</reference>
<keyword evidence="20" id="KW-1185">Reference proteome</keyword>
<evidence type="ECO:0000256" key="14">
    <source>
        <dbReference type="ARBA" id="ARBA00031795"/>
    </source>
</evidence>
<evidence type="ECO:0000256" key="7">
    <source>
        <dbReference type="ARBA" id="ARBA00022475"/>
    </source>
</evidence>
<evidence type="ECO:0000256" key="12">
    <source>
        <dbReference type="ARBA" id="ARBA00023310"/>
    </source>
</evidence>
<keyword evidence="11 15" id="KW-0139">CF(1)</keyword>
<dbReference type="SUPFAM" id="SSF46604">
    <property type="entry name" value="Epsilon subunit of F1F0-ATP synthase C-terminal domain"/>
    <property type="match status" value="1"/>
</dbReference>
<comment type="function">
    <text evidence="1 15">Produces ATP from ADP in the presence of a proton gradient across the membrane.</text>
</comment>
<dbReference type="PANTHER" id="PTHR13822:SF10">
    <property type="entry name" value="ATP SYNTHASE EPSILON CHAIN, CHLOROPLASTIC"/>
    <property type="match status" value="1"/>
</dbReference>
<comment type="subcellular location">
    <subcellularLocation>
        <location evidence="2 15">Cell membrane</location>
        <topology evidence="2 15">Peripheral membrane protein</topology>
    </subcellularLocation>
</comment>
<evidence type="ECO:0000256" key="8">
    <source>
        <dbReference type="ARBA" id="ARBA00022781"/>
    </source>
</evidence>
<dbReference type="RefSeq" id="WP_089793695.1">
    <property type="nucleotide sequence ID" value="NZ_FPBP01000003.1"/>
</dbReference>
<evidence type="ECO:0000256" key="3">
    <source>
        <dbReference type="ARBA" id="ARBA00005712"/>
    </source>
</evidence>
<evidence type="ECO:0000313" key="20">
    <source>
        <dbReference type="Proteomes" id="UP000198693"/>
    </source>
</evidence>
<dbReference type="GO" id="GO:0005886">
    <property type="term" value="C:plasma membrane"/>
    <property type="evidence" value="ECO:0007669"/>
    <property type="project" value="UniProtKB-SubCell"/>
</dbReference>